<keyword evidence="2" id="KW-1133">Transmembrane helix</keyword>
<feature type="compositionally biased region" description="Acidic residues" evidence="1">
    <location>
        <begin position="115"/>
        <end position="125"/>
    </location>
</feature>
<comment type="caution">
    <text evidence="3">The sequence shown here is derived from an EMBL/GenBank/DDBJ whole genome shotgun (WGS) entry which is preliminary data.</text>
</comment>
<protein>
    <submittedName>
        <fullName evidence="3">DUF6111 family protein</fullName>
    </submittedName>
</protein>
<evidence type="ECO:0000313" key="4">
    <source>
        <dbReference type="Proteomes" id="UP001310692"/>
    </source>
</evidence>
<sequence>MLRLSVIELSLFLLPFALFGLWRLGVSAIGGGEARPTPVLPLSIVGLVLAVAGFILLVTFGEQEGADPTRRYVPPRLEGDRIERGEFTDQETVRGELGENERPFGEPSDHSDGRGDEDDDETPPG</sequence>
<dbReference type="RefSeq" id="WP_330195698.1">
    <property type="nucleotide sequence ID" value="NZ_JAZDRO010000002.1"/>
</dbReference>
<gene>
    <name evidence="3" type="ORF">V0U35_05640</name>
</gene>
<organism evidence="3 4">
    <name type="scientific">Hyphobacterium marinum</name>
    <dbReference type="NCBI Taxonomy" id="3116574"/>
    <lineage>
        <taxon>Bacteria</taxon>
        <taxon>Pseudomonadati</taxon>
        <taxon>Pseudomonadota</taxon>
        <taxon>Alphaproteobacteria</taxon>
        <taxon>Maricaulales</taxon>
        <taxon>Maricaulaceae</taxon>
        <taxon>Hyphobacterium</taxon>
    </lineage>
</organism>
<dbReference type="InterPro" id="IPR046093">
    <property type="entry name" value="DUF6111"/>
</dbReference>
<dbReference type="EMBL" id="JAZDRO010000002">
    <property type="protein sequence ID" value="MEE2566157.1"/>
    <property type="molecule type" value="Genomic_DNA"/>
</dbReference>
<dbReference type="Proteomes" id="UP001310692">
    <property type="component" value="Unassembled WGS sequence"/>
</dbReference>
<reference evidence="3 4" key="1">
    <citation type="submission" date="2024-01" db="EMBL/GenBank/DDBJ databases">
        <title>Hyphobacterium bacterium isolated from marine sediment.</title>
        <authorList>
            <person name="Zhao S."/>
        </authorList>
    </citation>
    <scope>NUCLEOTIDE SEQUENCE [LARGE SCALE GENOMIC DNA]</scope>
    <source>
        <strain evidence="3 4">Y60-23</strain>
    </source>
</reference>
<evidence type="ECO:0000256" key="2">
    <source>
        <dbReference type="SAM" id="Phobius"/>
    </source>
</evidence>
<keyword evidence="4" id="KW-1185">Reference proteome</keyword>
<evidence type="ECO:0000256" key="1">
    <source>
        <dbReference type="SAM" id="MobiDB-lite"/>
    </source>
</evidence>
<feature type="transmembrane region" description="Helical" evidence="2">
    <location>
        <begin position="44"/>
        <end position="61"/>
    </location>
</feature>
<keyword evidence="2" id="KW-0472">Membrane</keyword>
<feature type="compositionally biased region" description="Basic and acidic residues" evidence="1">
    <location>
        <begin position="77"/>
        <end position="114"/>
    </location>
</feature>
<feature type="region of interest" description="Disordered" evidence="1">
    <location>
        <begin position="66"/>
        <end position="125"/>
    </location>
</feature>
<name>A0ABU7LX81_9PROT</name>
<keyword evidence="2" id="KW-0812">Transmembrane</keyword>
<evidence type="ECO:0000313" key="3">
    <source>
        <dbReference type="EMBL" id="MEE2566157.1"/>
    </source>
</evidence>
<accession>A0ABU7LX81</accession>
<proteinExistence type="predicted"/>
<dbReference type="Pfam" id="PF19606">
    <property type="entry name" value="DUF6111"/>
    <property type="match status" value="1"/>
</dbReference>